<accession>A0A9P7UWX5</accession>
<feature type="transmembrane region" description="Helical" evidence="1">
    <location>
        <begin position="86"/>
        <end position="107"/>
    </location>
</feature>
<feature type="transmembrane region" description="Helical" evidence="1">
    <location>
        <begin position="28"/>
        <end position="48"/>
    </location>
</feature>
<feature type="transmembrane region" description="Helical" evidence="1">
    <location>
        <begin position="293"/>
        <end position="312"/>
    </location>
</feature>
<feature type="transmembrane region" description="Helical" evidence="1">
    <location>
        <begin position="170"/>
        <end position="192"/>
    </location>
</feature>
<protein>
    <submittedName>
        <fullName evidence="2">Uncharacterized protein</fullName>
    </submittedName>
</protein>
<dbReference type="KEGG" id="more:E1B28_006785"/>
<dbReference type="EMBL" id="CM032183">
    <property type="protein sequence ID" value="KAG7096110.1"/>
    <property type="molecule type" value="Genomic_DNA"/>
</dbReference>
<dbReference type="Proteomes" id="UP001049176">
    <property type="component" value="Chromosome 3"/>
</dbReference>
<feature type="transmembrane region" description="Helical" evidence="1">
    <location>
        <begin position="55"/>
        <end position="74"/>
    </location>
</feature>
<comment type="caution">
    <text evidence="2">The sequence shown here is derived from an EMBL/GenBank/DDBJ whole genome shotgun (WGS) entry which is preliminary data.</text>
</comment>
<feature type="transmembrane region" description="Helical" evidence="1">
    <location>
        <begin position="114"/>
        <end position="138"/>
    </location>
</feature>
<keyword evidence="1" id="KW-1133">Transmembrane helix</keyword>
<keyword evidence="1" id="KW-0812">Transmembrane</keyword>
<dbReference type="AlphaFoldDB" id="A0A9P7UWX5"/>
<dbReference type="GeneID" id="66075861"/>
<dbReference type="RefSeq" id="XP_043012580.1">
    <property type="nucleotide sequence ID" value="XM_043151484.1"/>
</dbReference>
<proteinExistence type="predicted"/>
<feature type="transmembrane region" description="Helical" evidence="1">
    <location>
        <begin position="242"/>
        <end position="264"/>
    </location>
</feature>
<keyword evidence="1" id="KW-0472">Membrane</keyword>
<evidence type="ECO:0000313" key="2">
    <source>
        <dbReference type="EMBL" id="KAG7096110.1"/>
    </source>
</evidence>
<keyword evidence="3" id="KW-1185">Reference proteome</keyword>
<dbReference type="OrthoDB" id="3234297at2759"/>
<evidence type="ECO:0000256" key="1">
    <source>
        <dbReference type="SAM" id="Phobius"/>
    </source>
</evidence>
<sequence>MADQDFPEETQYLLCLANSQRNPDLQGYAVRLSMFVANVCIAILIAWSEHVVKQSVNVVMLQNFVVLVCTAISMARRDLSVSDAHFALTLTISPLSIYFVYSTFRFVRKRPNHLYACLGSAKVITAIMSTILLVWWTVFDLLIYFSDVYKDSNCRATLRGWILYKTLSSFINLIFALVLIPLIPLFWIIYFIRHFKDIREEYRRHMKKTDLWERFQWVQLLGRGIKSFMIAQWDVITRSHKWLFFLNILVFYVTWAGSLLIWVVDVEDFFYEVVVTTFDPDAPPPKDDGFDPLGYGQLLSVAIAIEPVWAVLKLTFFRRYDILSWVKQWPQSVWNGIVFIFTGHRNPWKKISEMQRMHSESDGGADYTYNHLFHPHVLEFNELPILTKESIYEESLMEPASAGEGAKARVMFSRAASPQLVTTYFDPYSEVLEDGHGHYRRSKTSSFDSV</sequence>
<organism evidence="2 3">
    <name type="scientific">Marasmius oreades</name>
    <name type="common">fairy-ring Marasmius</name>
    <dbReference type="NCBI Taxonomy" id="181124"/>
    <lineage>
        <taxon>Eukaryota</taxon>
        <taxon>Fungi</taxon>
        <taxon>Dikarya</taxon>
        <taxon>Basidiomycota</taxon>
        <taxon>Agaricomycotina</taxon>
        <taxon>Agaricomycetes</taxon>
        <taxon>Agaricomycetidae</taxon>
        <taxon>Agaricales</taxon>
        <taxon>Marasmiineae</taxon>
        <taxon>Marasmiaceae</taxon>
        <taxon>Marasmius</taxon>
    </lineage>
</organism>
<reference evidence="2" key="1">
    <citation type="journal article" date="2021" name="Genome Biol. Evol.">
        <title>The assembled and annotated genome of the fairy-ring fungus Marasmius oreades.</title>
        <authorList>
            <person name="Hiltunen M."/>
            <person name="Ament-Velasquez S.L."/>
            <person name="Johannesson H."/>
        </authorList>
    </citation>
    <scope>NUCLEOTIDE SEQUENCE</scope>
    <source>
        <strain evidence="2">03SP1</strain>
    </source>
</reference>
<evidence type="ECO:0000313" key="3">
    <source>
        <dbReference type="Proteomes" id="UP001049176"/>
    </source>
</evidence>
<gene>
    <name evidence="2" type="ORF">E1B28_006785</name>
</gene>
<name>A0A9P7UWX5_9AGAR</name>